<dbReference type="STRING" id="568069.A0A1J1IVG3"/>
<dbReference type="SUPFAM" id="SSF63748">
    <property type="entry name" value="Tudor/PWWP/MBT"/>
    <property type="match status" value="3"/>
</dbReference>
<evidence type="ECO:0000256" key="1">
    <source>
        <dbReference type="SAM" id="Coils"/>
    </source>
</evidence>
<dbReference type="Gene3D" id="2.30.30.140">
    <property type="match status" value="3"/>
</dbReference>
<dbReference type="SMART" id="SM00333">
    <property type="entry name" value="TUDOR"/>
    <property type="match status" value="3"/>
</dbReference>
<dbReference type="Gene3D" id="2.40.50.90">
    <property type="match status" value="2"/>
</dbReference>
<organism evidence="3 4">
    <name type="scientific">Clunio marinus</name>
    <dbReference type="NCBI Taxonomy" id="568069"/>
    <lineage>
        <taxon>Eukaryota</taxon>
        <taxon>Metazoa</taxon>
        <taxon>Ecdysozoa</taxon>
        <taxon>Arthropoda</taxon>
        <taxon>Hexapoda</taxon>
        <taxon>Insecta</taxon>
        <taxon>Pterygota</taxon>
        <taxon>Neoptera</taxon>
        <taxon>Endopterygota</taxon>
        <taxon>Diptera</taxon>
        <taxon>Nematocera</taxon>
        <taxon>Chironomoidea</taxon>
        <taxon>Chironomidae</taxon>
        <taxon>Clunio</taxon>
    </lineage>
</organism>
<dbReference type="PANTHER" id="PTHR16442">
    <property type="entry name" value="RING FINGER PROTEIN 17"/>
    <property type="match status" value="1"/>
</dbReference>
<dbReference type="PROSITE" id="PS50304">
    <property type="entry name" value="TUDOR"/>
    <property type="match status" value="1"/>
</dbReference>
<dbReference type="CDD" id="cd20379">
    <property type="entry name" value="Tudor_dTUD-like"/>
    <property type="match status" value="1"/>
</dbReference>
<gene>
    <name evidence="3" type="ORF">CLUMA_CG017201</name>
</gene>
<evidence type="ECO:0000259" key="2">
    <source>
        <dbReference type="PROSITE" id="PS50304"/>
    </source>
</evidence>
<keyword evidence="4" id="KW-1185">Reference proteome</keyword>
<dbReference type="AlphaFoldDB" id="A0A1J1IVG3"/>
<protein>
    <submittedName>
        <fullName evidence="3">CLUMA_CG017201, isoform A</fullName>
    </submittedName>
</protein>
<name>A0A1J1IVG3_9DIPT</name>
<reference evidence="3 4" key="1">
    <citation type="submission" date="2015-04" db="EMBL/GenBank/DDBJ databases">
        <authorList>
            <person name="Syromyatnikov M.Y."/>
            <person name="Popov V.N."/>
        </authorList>
    </citation>
    <scope>NUCLEOTIDE SEQUENCE [LARGE SCALE GENOMIC DNA]</scope>
</reference>
<dbReference type="Pfam" id="PF00567">
    <property type="entry name" value="TUDOR"/>
    <property type="match status" value="2"/>
</dbReference>
<evidence type="ECO:0000313" key="3">
    <source>
        <dbReference type="EMBL" id="CRL04088.1"/>
    </source>
</evidence>
<dbReference type="InterPro" id="IPR002999">
    <property type="entry name" value="Tudor"/>
</dbReference>
<sequence>MLIPKYPNFKNQFSAEIVHLENFNSIFVREKDEQIIGRQKILQSAMQSFFSMESNIKNIKEIVIHSYAAIFVGGAWRRCQIMRKLASKVNIFTLDTGKMCNVKSDKLKELPEDFLKEPQGVAECFLADIKAKKEYAHHFPLRTIEEFKKLLMDQKLDVEVLVKKSNLSNNKIPIIIFVKPGNGRTININALLVTKFKAADSTGPGSLGIFEGIDLKDLKESKMKNEEKVSEERFYVKIKYVVDPGEFYATFTEKNLPEHLKENKFSEVVKMHLAYANPVCAKSWAPPSITAFKHTVHCFKNHKICVVGESNECGSLPVILWGFETHHVVTTIQEKFFNITEFLAYQGYIRYLKENQLKNVQSNDEPKRIKSWTQPKTHEVGDKLKGSSTHVDDNGTIFVVDNKSLKEVMNLLESAYSTKSQESKTILLEIGQPVVVKDPITAKYHRGIIESKHELEDIFEVYLVDYGFNECVQRQDIFPVKIASNIPMLARKYRLARIILLNDDKYKKLIGANFIYKKVTNKQLELEVKHVDDDVYECELKILMREGYEIEQNLVTKKLARWREASEQWPKEKKKFEEELDLSNVEKMTKFVEEMQEKKFADEFKMFRLPLSVDVSVEEMREFLIQCNEDSCFHHDRHLISNLTLQYPTTEENLTEFFYKKKKLKPKRRKFHIMHSIHTEQNIKYFDLVANEISEFHFIFIETIDSITFHVFPLIDELKIQMEKMEDELKQIFDKFIKLEQKLKENSSKHESNAVSETIEQFLLNKLLERFHCFCDMTGKLCLIKTLKEFKRGKILNSPSSKDIVKVFLMDEAKIEDIKISSLFKMPLKFLKYPRKTLVCKLADVELSSNGLHHENPRKLLSNLEEGVSQLKATVVSHDMNFYPIVRLISEDVKQLSNHVQFKTKKLSFKSLMSSK</sequence>
<dbReference type="PANTHER" id="PTHR16442:SF1">
    <property type="entry name" value="RING FINGER PROTEIN 17"/>
    <property type="match status" value="1"/>
</dbReference>
<dbReference type="GO" id="GO:0005737">
    <property type="term" value="C:cytoplasm"/>
    <property type="evidence" value="ECO:0007669"/>
    <property type="project" value="UniProtKB-ARBA"/>
</dbReference>
<keyword evidence="1" id="KW-0175">Coiled coil</keyword>
<accession>A0A1J1IVG3</accession>
<evidence type="ECO:0000313" key="4">
    <source>
        <dbReference type="Proteomes" id="UP000183832"/>
    </source>
</evidence>
<feature type="domain" description="Tudor" evidence="2">
    <location>
        <begin position="427"/>
        <end position="487"/>
    </location>
</feature>
<dbReference type="EMBL" id="CVRI01000061">
    <property type="protein sequence ID" value="CRL04088.1"/>
    <property type="molecule type" value="Genomic_DNA"/>
</dbReference>
<dbReference type="Proteomes" id="UP000183832">
    <property type="component" value="Unassembled WGS sequence"/>
</dbReference>
<dbReference type="OrthoDB" id="5800423at2759"/>
<dbReference type="InterPro" id="IPR035437">
    <property type="entry name" value="SNase_OB-fold_sf"/>
</dbReference>
<feature type="coiled-coil region" evidence="1">
    <location>
        <begin position="715"/>
        <end position="742"/>
    </location>
</feature>
<proteinExistence type="predicted"/>